<gene>
    <name evidence="1" type="ORF">GCM10009839_58730</name>
</gene>
<protein>
    <submittedName>
        <fullName evidence="1">Uncharacterized protein</fullName>
    </submittedName>
</protein>
<dbReference type="Proteomes" id="UP001500751">
    <property type="component" value="Unassembled WGS sequence"/>
</dbReference>
<keyword evidence="2" id="KW-1185">Reference proteome</keyword>
<dbReference type="EMBL" id="BAAAQN010000041">
    <property type="protein sequence ID" value="GAA2046551.1"/>
    <property type="molecule type" value="Genomic_DNA"/>
</dbReference>
<organism evidence="1 2">
    <name type="scientific">Catenulispora yoronensis</name>
    <dbReference type="NCBI Taxonomy" id="450799"/>
    <lineage>
        <taxon>Bacteria</taxon>
        <taxon>Bacillati</taxon>
        <taxon>Actinomycetota</taxon>
        <taxon>Actinomycetes</taxon>
        <taxon>Catenulisporales</taxon>
        <taxon>Catenulisporaceae</taxon>
        <taxon>Catenulispora</taxon>
    </lineage>
</organism>
<name>A0ABP5GHB8_9ACTN</name>
<dbReference type="RefSeq" id="WP_344668910.1">
    <property type="nucleotide sequence ID" value="NZ_BAAAQN010000041.1"/>
</dbReference>
<evidence type="ECO:0000313" key="2">
    <source>
        <dbReference type="Proteomes" id="UP001500751"/>
    </source>
</evidence>
<proteinExistence type="predicted"/>
<comment type="caution">
    <text evidence="1">The sequence shown here is derived from an EMBL/GenBank/DDBJ whole genome shotgun (WGS) entry which is preliminary data.</text>
</comment>
<accession>A0ABP5GHB8</accession>
<evidence type="ECO:0000313" key="1">
    <source>
        <dbReference type="EMBL" id="GAA2046551.1"/>
    </source>
</evidence>
<sequence>MTILLDAPRTIAAPAAPKLSPRVLVEAVMLGPGPAMRTVRTRPGADLLDALDQPITRELLISRCSDEPSAHRVLGVALALGRASQTPEQHRAAYTTAAYAALALGRRELGIGLLNTALDADDVLDDEDPFAVSLGLAIYLHEASAAHYGYFAARLALRLRSA</sequence>
<reference evidence="2" key="1">
    <citation type="journal article" date="2019" name="Int. J. Syst. Evol. Microbiol.">
        <title>The Global Catalogue of Microorganisms (GCM) 10K type strain sequencing project: providing services to taxonomists for standard genome sequencing and annotation.</title>
        <authorList>
            <consortium name="The Broad Institute Genomics Platform"/>
            <consortium name="The Broad Institute Genome Sequencing Center for Infectious Disease"/>
            <person name="Wu L."/>
            <person name="Ma J."/>
        </authorList>
    </citation>
    <scope>NUCLEOTIDE SEQUENCE [LARGE SCALE GENOMIC DNA]</scope>
    <source>
        <strain evidence="2">JCM 16014</strain>
    </source>
</reference>